<name>A0ABT3VVF8_9BURK</name>
<dbReference type="Proteomes" id="UP001209916">
    <property type="component" value="Unassembled WGS sequence"/>
</dbReference>
<evidence type="ECO:0000256" key="1">
    <source>
        <dbReference type="SAM" id="Coils"/>
    </source>
</evidence>
<protein>
    <recommendedName>
        <fullName evidence="5">Chemotaxis protein</fullName>
    </recommendedName>
</protein>
<dbReference type="RefSeq" id="WP_266121567.1">
    <property type="nucleotide sequence ID" value="NZ_JAPKNA010000005.1"/>
</dbReference>
<evidence type="ECO:0000313" key="3">
    <source>
        <dbReference type="EMBL" id="MCX5465728.1"/>
    </source>
</evidence>
<feature type="region of interest" description="Disordered" evidence="2">
    <location>
        <begin position="60"/>
        <end position="81"/>
    </location>
</feature>
<sequence>MTIEINGQGLIHGQNLPVTEPLQATAITPPVVPEQEDGGRIDGTGRIKVTLSPLGKELSLTSQQAQKQERDKDIDDSSLPDGIKDILKRIRDLKEQIQQKLMELQRIQASDKGSEAEKMQELERVQGELTSLNGALSSAHAMLNKIMDDIKLDGDSRMDVASLLMK</sequence>
<proteinExistence type="predicted"/>
<feature type="coiled-coil region" evidence="1">
    <location>
        <begin position="83"/>
        <end position="110"/>
    </location>
</feature>
<reference evidence="3 4" key="1">
    <citation type="submission" date="2022-11" db="EMBL/GenBank/DDBJ databases">
        <title>Biodiversity and phylogenetic relationships of bacteria.</title>
        <authorList>
            <person name="Machado R.A.R."/>
            <person name="Bhat A."/>
            <person name="Loulou A."/>
            <person name="Kallel S."/>
        </authorList>
    </citation>
    <scope>NUCLEOTIDE SEQUENCE [LARGE SCALE GENOMIC DNA]</scope>
    <source>
        <strain evidence="3 4">DSM 13975</strain>
    </source>
</reference>
<accession>A0ABT3VVF8</accession>
<evidence type="ECO:0000256" key="2">
    <source>
        <dbReference type="SAM" id="MobiDB-lite"/>
    </source>
</evidence>
<organism evidence="3 4">
    <name type="scientific">Alcaligenes parafaecalis</name>
    <dbReference type="NCBI Taxonomy" id="171260"/>
    <lineage>
        <taxon>Bacteria</taxon>
        <taxon>Pseudomonadati</taxon>
        <taxon>Pseudomonadota</taxon>
        <taxon>Betaproteobacteria</taxon>
        <taxon>Burkholderiales</taxon>
        <taxon>Alcaligenaceae</taxon>
        <taxon>Alcaligenes</taxon>
    </lineage>
</organism>
<keyword evidence="1" id="KW-0175">Coiled coil</keyword>
<gene>
    <name evidence="3" type="ORF">OSH09_16180</name>
</gene>
<evidence type="ECO:0008006" key="5">
    <source>
        <dbReference type="Google" id="ProtNLM"/>
    </source>
</evidence>
<comment type="caution">
    <text evidence="3">The sequence shown here is derived from an EMBL/GenBank/DDBJ whole genome shotgun (WGS) entry which is preliminary data.</text>
</comment>
<evidence type="ECO:0000313" key="4">
    <source>
        <dbReference type="Proteomes" id="UP001209916"/>
    </source>
</evidence>
<keyword evidence="4" id="KW-1185">Reference proteome</keyword>
<dbReference type="EMBL" id="JAPKNA010000005">
    <property type="protein sequence ID" value="MCX5465728.1"/>
    <property type="molecule type" value="Genomic_DNA"/>
</dbReference>